<comment type="caution">
    <text evidence="1">The sequence shown here is derived from an EMBL/GenBank/DDBJ whole genome shotgun (WGS) entry which is preliminary data.</text>
</comment>
<dbReference type="RefSeq" id="WP_146381515.1">
    <property type="nucleotide sequence ID" value="NZ_VOEJ01000003.1"/>
</dbReference>
<name>A0A563UFC3_9SPHI</name>
<dbReference type="AlphaFoldDB" id="A0A563UFC3"/>
<reference evidence="1 2" key="1">
    <citation type="submission" date="2019-07" db="EMBL/GenBank/DDBJ databases">
        <authorList>
            <person name="Kim J."/>
        </authorList>
    </citation>
    <scope>NUCLEOTIDE SEQUENCE [LARGE SCALE GENOMIC DNA]</scope>
    <source>
        <strain evidence="2">dk17</strain>
    </source>
</reference>
<dbReference type="EMBL" id="VOEJ01000003">
    <property type="protein sequence ID" value="TWR29959.1"/>
    <property type="molecule type" value="Genomic_DNA"/>
</dbReference>
<dbReference type="Proteomes" id="UP000320042">
    <property type="component" value="Unassembled WGS sequence"/>
</dbReference>
<evidence type="ECO:0000313" key="2">
    <source>
        <dbReference type="Proteomes" id="UP000320042"/>
    </source>
</evidence>
<evidence type="ECO:0008006" key="3">
    <source>
        <dbReference type="Google" id="ProtNLM"/>
    </source>
</evidence>
<protein>
    <recommendedName>
        <fullName evidence="3">MafI family immunity protein</fullName>
    </recommendedName>
</protein>
<proteinExistence type="predicted"/>
<sequence length="90" mass="10372">MFDYKVKAHLNSIIDRAASYGLTSVDVDYATDFLAAHEFLLCLDHIVTQLFEYNISVDDQFFIDIEHVAHIVGMPEDDYSHIKSLIKHIQ</sequence>
<organism evidence="1 2">
    <name type="scientific">Mucilaginibacter pallidiroseus</name>
    <dbReference type="NCBI Taxonomy" id="2599295"/>
    <lineage>
        <taxon>Bacteria</taxon>
        <taxon>Pseudomonadati</taxon>
        <taxon>Bacteroidota</taxon>
        <taxon>Sphingobacteriia</taxon>
        <taxon>Sphingobacteriales</taxon>
        <taxon>Sphingobacteriaceae</taxon>
        <taxon>Mucilaginibacter</taxon>
    </lineage>
</organism>
<keyword evidence="2" id="KW-1185">Reference proteome</keyword>
<evidence type="ECO:0000313" key="1">
    <source>
        <dbReference type="EMBL" id="TWR29959.1"/>
    </source>
</evidence>
<gene>
    <name evidence="1" type="ORF">FPZ43_08910</name>
</gene>
<dbReference type="OrthoDB" id="886877at2"/>
<accession>A0A563UFC3</accession>